<evidence type="ECO:0000313" key="1">
    <source>
        <dbReference type="EMBL" id="QIO05481.1"/>
    </source>
</evidence>
<dbReference type="EMBL" id="CP049801">
    <property type="protein sequence ID" value="QIO05481.1"/>
    <property type="molecule type" value="Genomic_DNA"/>
</dbReference>
<name>A0A6G8RUB7_9GAMM</name>
<dbReference type="AlphaFoldDB" id="A0A6G8RUB7"/>
<gene>
    <name evidence="1" type="ORF">G8E00_05705</name>
</gene>
<evidence type="ECO:0000313" key="2">
    <source>
        <dbReference type="Proteomes" id="UP000502297"/>
    </source>
</evidence>
<organism evidence="1 2">
    <name type="scientific">Acinetobacter shaoyimingii</name>
    <dbReference type="NCBI Taxonomy" id="2715164"/>
    <lineage>
        <taxon>Bacteria</taxon>
        <taxon>Pseudomonadati</taxon>
        <taxon>Pseudomonadota</taxon>
        <taxon>Gammaproteobacteria</taxon>
        <taxon>Moraxellales</taxon>
        <taxon>Moraxellaceae</taxon>
        <taxon>Acinetobacter</taxon>
    </lineage>
</organism>
<protein>
    <submittedName>
        <fullName evidence="1">Uncharacterized protein</fullName>
    </submittedName>
</protein>
<dbReference type="KEGG" id="asha:G8E00_05705"/>
<reference evidence="1 2" key="1">
    <citation type="submission" date="2020-03" db="EMBL/GenBank/DDBJ databases">
        <authorList>
            <person name="Zhu W."/>
        </authorList>
    </citation>
    <scope>NUCLEOTIDE SEQUENCE [LARGE SCALE GENOMIC DNA]</scope>
    <source>
        <strain evidence="1 2">323-1</strain>
    </source>
</reference>
<dbReference type="Proteomes" id="UP000502297">
    <property type="component" value="Chromosome"/>
</dbReference>
<accession>A0A6G8RUB7</accession>
<keyword evidence="2" id="KW-1185">Reference proteome</keyword>
<dbReference type="RefSeq" id="WP_166011609.1">
    <property type="nucleotide sequence ID" value="NZ_CP049801.1"/>
</dbReference>
<sequence length="125" mass="14150">MRKLKFNADCEKHIHSDANSCHVTQTYVADFLSKNLGQYGFQTLPQSGDQVAVCVDDQSLPLSITCQSLSEDGHMVCEITSHPEENQDWLDRITEQSLLNQLALAVENTLKDNKEFSDFEWKNGD</sequence>
<proteinExistence type="predicted"/>